<keyword evidence="11" id="KW-1185">Reference proteome</keyword>
<dbReference type="InterPro" id="IPR015797">
    <property type="entry name" value="NUDIX_hydrolase-like_dom_sf"/>
</dbReference>
<evidence type="ECO:0000256" key="6">
    <source>
        <dbReference type="ARBA" id="ARBA00023274"/>
    </source>
</evidence>
<dbReference type="Proteomes" id="UP000838412">
    <property type="component" value="Chromosome 5"/>
</dbReference>
<reference evidence="10" key="1">
    <citation type="submission" date="2022-01" db="EMBL/GenBank/DDBJ databases">
        <authorList>
            <person name="Braso-Vives M."/>
        </authorList>
    </citation>
    <scope>NUCLEOTIDE SEQUENCE</scope>
</reference>
<dbReference type="PANTHER" id="PTHR13124">
    <property type="entry name" value="39S RIBOSOMAL PROTEIN L46, MITOCHONDRIAL PRECURSOR-RELATED"/>
    <property type="match status" value="1"/>
</dbReference>
<name>A0A8K0A0I9_BRALA</name>
<evidence type="ECO:0000256" key="2">
    <source>
        <dbReference type="ARBA" id="ARBA00009070"/>
    </source>
</evidence>
<keyword evidence="3" id="KW-0809">Transit peptide</keyword>
<evidence type="ECO:0000256" key="4">
    <source>
        <dbReference type="ARBA" id="ARBA00022980"/>
    </source>
</evidence>
<sequence>MAAPLVRNAFFMSRNRLAKPALVASSHAHKGLLQNAVAASMRCCVCGITTGRSESEENSSQAEQSPWTLMSAVCVVRRPLIAAELSDVEQRYKAHLEQLFLETSVLSDHEIQLMEETVKLKKRQRMGYDDDEDGALVLAADKEDMAADKLQEFQPAGRLTEADMTTNRSSQLRKLDVPLFLLVKQKLGDKAVWMMPQGSRQEGETLRQTAERILMTCCGTHLRTTFYGNAPCGFYKYKYPRTVRSENNVGAKVFFFKAELSGGEVECNGEDVEEFAWVTPEEMKEYLPQKYLDSVLPLAVSL</sequence>
<dbReference type="FunFam" id="3.90.79.10:FF:000018">
    <property type="entry name" value="39S ribosomal protein L46, mitochondrial"/>
    <property type="match status" value="1"/>
</dbReference>
<keyword evidence="5" id="KW-0496">Mitochondrion</keyword>
<gene>
    <name evidence="10" type="primary">MRPL46</name>
    <name evidence="10" type="ORF">BLAG_LOCUS19362</name>
</gene>
<dbReference type="InterPro" id="IPR021757">
    <property type="entry name" value="Ribosomal_mL46_N"/>
</dbReference>
<dbReference type="InterPro" id="IPR040008">
    <property type="entry name" value="Ribosomal_mL46"/>
</dbReference>
<dbReference type="Pfam" id="PF00293">
    <property type="entry name" value="NUDIX"/>
    <property type="match status" value="1"/>
</dbReference>
<dbReference type="GO" id="GO:0005743">
    <property type="term" value="C:mitochondrial inner membrane"/>
    <property type="evidence" value="ECO:0007669"/>
    <property type="project" value="UniProtKB-ARBA"/>
</dbReference>
<evidence type="ECO:0000259" key="9">
    <source>
        <dbReference type="PROSITE" id="PS51462"/>
    </source>
</evidence>
<evidence type="ECO:0000313" key="11">
    <source>
        <dbReference type="Proteomes" id="UP000838412"/>
    </source>
</evidence>
<dbReference type="Gene3D" id="3.90.79.10">
    <property type="entry name" value="Nucleoside Triphosphate Pyrophosphohydrolase"/>
    <property type="match status" value="1"/>
</dbReference>
<dbReference type="PROSITE" id="PS51462">
    <property type="entry name" value="NUDIX"/>
    <property type="match status" value="1"/>
</dbReference>
<dbReference type="AlphaFoldDB" id="A0A8K0A0I9"/>
<dbReference type="GO" id="GO:0005762">
    <property type="term" value="C:mitochondrial large ribosomal subunit"/>
    <property type="evidence" value="ECO:0007669"/>
    <property type="project" value="TreeGrafter"/>
</dbReference>
<dbReference type="InterPro" id="IPR000086">
    <property type="entry name" value="NUDIX_hydrolase_dom"/>
</dbReference>
<accession>A0A8K0A0I9</accession>
<dbReference type="CDD" id="cd04661">
    <property type="entry name" value="NUDIX_MRP_L46"/>
    <property type="match status" value="1"/>
</dbReference>
<dbReference type="Pfam" id="PF11788">
    <property type="entry name" value="MRP-L46"/>
    <property type="match status" value="1"/>
</dbReference>
<dbReference type="SUPFAM" id="SSF55811">
    <property type="entry name" value="Nudix"/>
    <property type="match status" value="1"/>
</dbReference>
<dbReference type="GO" id="GO:0003735">
    <property type="term" value="F:structural constituent of ribosome"/>
    <property type="evidence" value="ECO:0007669"/>
    <property type="project" value="InterPro"/>
</dbReference>
<proteinExistence type="inferred from homology"/>
<evidence type="ECO:0000313" key="10">
    <source>
        <dbReference type="EMBL" id="CAH1265338.1"/>
    </source>
</evidence>
<dbReference type="OrthoDB" id="194611at2759"/>
<evidence type="ECO:0000256" key="3">
    <source>
        <dbReference type="ARBA" id="ARBA00022946"/>
    </source>
</evidence>
<comment type="subcellular location">
    <subcellularLocation>
        <location evidence="1">Mitochondrion</location>
    </subcellularLocation>
</comment>
<dbReference type="InterPro" id="IPR033650">
    <property type="entry name" value="Ribosomal_mL46_NUDIX"/>
</dbReference>
<comment type="similarity">
    <text evidence="2">Belongs to the mitochondrion-specific ribosomal protein mL46 family.</text>
</comment>
<keyword evidence="4" id="KW-0689">Ribosomal protein</keyword>
<dbReference type="EMBL" id="OV696690">
    <property type="protein sequence ID" value="CAH1265338.1"/>
    <property type="molecule type" value="Genomic_DNA"/>
</dbReference>
<feature type="domain" description="Nudix hydrolase" evidence="9">
    <location>
        <begin position="156"/>
        <end position="301"/>
    </location>
</feature>
<evidence type="ECO:0000256" key="5">
    <source>
        <dbReference type="ARBA" id="ARBA00023128"/>
    </source>
</evidence>
<evidence type="ECO:0000256" key="8">
    <source>
        <dbReference type="ARBA" id="ARBA00035534"/>
    </source>
</evidence>
<keyword evidence="6" id="KW-0687">Ribonucleoprotein</keyword>
<evidence type="ECO:0000256" key="7">
    <source>
        <dbReference type="ARBA" id="ARBA00035190"/>
    </source>
</evidence>
<evidence type="ECO:0000256" key="1">
    <source>
        <dbReference type="ARBA" id="ARBA00004173"/>
    </source>
</evidence>
<protein>
    <recommendedName>
        <fullName evidence="7">Large ribosomal subunit protein mL46</fullName>
    </recommendedName>
    <alternativeName>
        <fullName evidence="8">39S ribosomal protein L46, mitochondrial</fullName>
    </alternativeName>
</protein>
<organism evidence="10 11">
    <name type="scientific">Branchiostoma lanceolatum</name>
    <name type="common">Common lancelet</name>
    <name type="synonym">Amphioxus lanceolatum</name>
    <dbReference type="NCBI Taxonomy" id="7740"/>
    <lineage>
        <taxon>Eukaryota</taxon>
        <taxon>Metazoa</taxon>
        <taxon>Chordata</taxon>
        <taxon>Cephalochordata</taxon>
        <taxon>Leptocardii</taxon>
        <taxon>Amphioxiformes</taxon>
        <taxon>Branchiostomatidae</taxon>
        <taxon>Branchiostoma</taxon>
    </lineage>
</organism>
<dbReference type="PANTHER" id="PTHR13124:SF12">
    <property type="entry name" value="LARGE RIBOSOMAL SUBUNIT PROTEIN ML46"/>
    <property type="match status" value="1"/>
</dbReference>